<accession>A0AC34G0K4</accession>
<evidence type="ECO:0000313" key="1">
    <source>
        <dbReference type="Proteomes" id="UP000887579"/>
    </source>
</evidence>
<dbReference type="Proteomes" id="UP000887579">
    <property type="component" value="Unplaced"/>
</dbReference>
<name>A0AC34G0K4_9BILA</name>
<reference evidence="2" key="1">
    <citation type="submission" date="2022-11" db="UniProtKB">
        <authorList>
            <consortium name="WormBaseParasite"/>
        </authorList>
    </citation>
    <scope>IDENTIFICATION</scope>
</reference>
<organism evidence="1 2">
    <name type="scientific">Panagrolaimus sp. ES5</name>
    <dbReference type="NCBI Taxonomy" id="591445"/>
    <lineage>
        <taxon>Eukaryota</taxon>
        <taxon>Metazoa</taxon>
        <taxon>Ecdysozoa</taxon>
        <taxon>Nematoda</taxon>
        <taxon>Chromadorea</taxon>
        <taxon>Rhabditida</taxon>
        <taxon>Tylenchina</taxon>
        <taxon>Panagrolaimomorpha</taxon>
        <taxon>Panagrolaimoidea</taxon>
        <taxon>Panagrolaimidae</taxon>
        <taxon>Panagrolaimus</taxon>
    </lineage>
</organism>
<protein>
    <submittedName>
        <fullName evidence="2">Uncharacterized protein</fullName>
    </submittedName>
</protein>
<proteinExistence type="predicted"/>
<sequence length="173" mass="20351">MIEYPFAAEWEIPEYKLRFLQNSIKNDFDRLISQEFTAINSSGVKYYLTIHPNGDKPENRGKSKIRLYVKLGNENKVEAEYKFTIESANWSYKINYIYDRYNGYGIPCCIVNKLFDPKKKFIVDERCTVKVKGIFKIKNNELPPKGIENFCGLWNKGYEDFSIVVDKKEIKVC</sequence>
<dbReference type="WBParaSite" id="ES5_v2.g23086.t1">
    <property type="protein sequence ID" value="ES5_v2.g23086.t1"/>
    <property type="gene ID" value="ES5_v2.g23086"/>
</dbReference>
<evidence type="ECO:0000313" key="2">
    <source>
        <dbReference type="WBParaSite" id="ES5_v2.g23086.t1"/>
    </source>
</evidence>